<evidence type="ECO:0000256" key="6">
    <source>
        <dbReference type="ARBA" id="ARBA00023146"/>
    </source>
</evidence>
<keyword evidence="4 8" id="KW-0067">ATP-binding</keyword>
<evidence type="ECO:0000256" key="3">
    <source>
        <dbReference type="ARBA" id="ARBA00022741"/>
    </source>
</evidence>
<evidence type="ECO:0000256" key="5">
    <source>
        <dbReference type="ARBA" id="ARBA00022917"/>
    </source>
</evidence>
<dbReference type="FunFam" id="1.10.240.10:FF:000002">
    <property type="entry name" value="Tryptophan--tRNA ligase"/>
    <property type="match status" value="1"/>
</dbReference>
<evidence type="ECO:0000256" key="1">
    <source>
        <dbReference type="ARBA" id="ARBA00005594"/>
    </source>
</evidence>
<comment type="catalytic activity">
    <reaction evidence="7 8">
        <text>tRNA(Trp) + L-tryptophan + ATP = L-tryptophyl-tRNA(Trp) + AMP + diphosphate + H(+)</text>
        <dbReference type="Rhea" id="RHEA:24080"/>
        <dbReference type="Rhea" id="RHEA-COMP:9671"/>
        <dbReference type="Rhea" id="RHEA-COMP:9705"/>
        <dbReference type="ChEBI" id="CHEBI:15378"/>
        <dbReference type="ChEBI" id="CHEBI:30616"/>
        <dbReference type="ChEBI" id="CHEBI:33019"/>
        <dbReference type="ChEBI" id="CHEBI:57912"/>
        <dbReference type="ChEBI" id="CHEBI:78442"/>
        <dbReference type="ChEBI" id="CHEBI:78535"/>
        <dbReference type="ChEBI" id="CHEBI:456215"/>
        <dbReference type="EC" id="6.1.1.2"/>
    </reaction>
</comment>
<dbReference type="AlphaFoldDB" id="A0A2M6WTP5"/>
<evidence type="ECO:0000256" key="7">
    <source>
        <dbReference type="ARBA" id="ARBA00049929"/>
    </source>
</evidence>
<keyword evidence="6 8" id="KW-0030">Aminoacyl-tRNA synthetase</keyword>
<dbReference type="EMBL" id="PFAM01000013">
    <property type="protein sequence ID" value="PIT96150.1"/>
    <property type="molecule type" value="Genomic_DNA"/>
</dbReference>
<dbReference type="GO" id="GO:0004830">
    <property type="term" value="F:tryptophan-tRNA ligase activity"/>
    <property type="evidence" value="ECO:0007669"/>
    <property type="project" value="UniProtKB-UniRule"/>
</dbReference>
<feature type="binding site" evidence="8">
    <location>
        <begin position="145"/>
        <end position="147"/>
    </location>
    <ligand>
        <name>ATP</name>
        <dbReference type="ChEBI" id="CHEBI:30616"/>
    </ligand>
</feature>
<protein>
    <recommendedName>
        <fullName evidence="8">Tryptophan--tRNA ligase</fullName>
        <ecNumber evidence="8">6.1.1.2</ecNumber>
    </recommendedName>
    <alternativeName>
        <fullName evidence="8">Tryptophanyl-tRNA synthetase</fullName>
        <shortName evidence="8">TrpRS</shortName>
    </alternativeName>
</protein>
<dbReference type="NCBIfam" id="TIGR00233">
    <property type="entry name" value="trpS"/>
    <property type="match status" value="1"/>
</dbReference>
<dbReference type="HAMAP" id="MF_00140_B">
    <property type="entry name" value="Trp_tRNA_synth_B"/>
    <property type="match status" value="1"/>
</dbReference>
<dbReference type="GO" id="GO:0006436">
    <property type="term" value="P:tryptophanyl-tRNA aminoacylation"/>
    <property type="evidence" value="ECO:0007669"/>
    <property type="project" value="UniProtKB-UniRule"/>
</dbReference>
<feature type="short sequence motif" description="'HIGH' region" evidence="8">
    <location>
        <begin position="10"/>
        <end position="18"/>
    </location>
</feature>
<sequence length="323" mass="36077">MKTIFSGIKPTGDLHLGNYFGALSQWVDLQHDHHSIFCVVDYHAITVPQDKKALHNNIIAIARSYLAAGIDPKKSIIFRQSDIKEHTELAWILNCTSARMSDLENMTQYKDAASKQINPSVGLFDYPILMAADILLYNTDTVPVGHDQLQHVELARDLAKRFNHDYGETFKIPSALIRSEGSRIMGLDDPTKKMSKSIGENNCISLNDSPEVATKKIMRAATDSDTVIKYDPANKPGISNLLTILSILENKKIKDLEKEFTDCGYGQFKQRIANSVSKFLTNFQEKAKHYSDEQVLTILADGQKQVEPLAATVLAKVRTQLGL</sequence>
<comment type="subunit">
    <text evidence="8">Homodimer.</text>
</comment>
<dbReference type="CDD" id="cd00806">
    <property type="entry name" value="TrpRS_core"/>
    <property type="match status" value="1"/>
</dbReference>
<name>A0A2M6WTP5_9BACT</name>
<keyword evidence="2 8" id="KW-0436">Ligase</keyword>
<dbReference type="GO" id="GO:0005829">
    <property type="term" value="C:cytosol"/>
    <property type="evidence" value="ECO:0007669"/>
    <property type="project" value="TreeGrafter"/>
</dbReference>
<proteinExistence type="inferred from homology"/>
<gene>
    <name evidence="8 10" type="primary">trpS</name>
    <name evidence="10" type="ORF">COT94_02750</name>
</gene>
<dbReference type="InterPro" id="IPR002306">
    <property type="entry name" value="Trp-tRNA-ligase"/>
</dbReference>
<comment type="caution">
    <text evidence="10">The sequence shown here is derived from an EMBL/GenBank/DDBJ whole genome shotgun (WGS) entry which is preliminary data.</text>
</comment>
<evidence type="ECO:0000313" key="10">
    <source>
        <dbReference type="EMBL" id="PIT96150.1"/>
    </source>
</evidence>
<dbReference type="GO" id="GO:0005524">
    <property type="term" value="F:ATP binding"/>
    <property type="evidence" value="ECO:0007669"/>
    <property type="project" value="UniProtKB-UniRule"/>
</dbReference>
<evidence type="ECO:0000256" key="8">
    <source>
        <dbReference type="HAMAP-Rule" id="MF_00140"/>
    </source>
</evidence>
<feature type="binding site" evidence="8">
    <location>
        <begin position="9"/>
        <end position="11"/>
    </location>
    <ligand>
        <name>ATP</name>
        <dbReference type="ChEBI" id="CHEBI:30616"/>
    </ligand>
</feature>
<dbReference type="Gene3D" id="3.40.50.620">
    <property type="entry name" value="HUPs"/>
    <property type="match status" value="1"/>
</dbReference>
<dbReference type="PRINTS" id="PR01039">
    <property type="entry name" value="TRNASYNTHTRP"/>
</dbReference>
<keyword evidence="5 8" id="KW-0648">Protein biosynthesis</keyword>
<keyword evidence="3 8" id="KW-0547">Nucleotide-binding</keyword>
<dbReference type="SUPFAM" id="SSF52374">
    <property type="entry name" value="Nucleotidylyl transferase"/>
    <property type="match status" value="1"/>
</dbReference>
<dbReference type="PANTHER" id="PTHR43766">
    <property type="entry name" value="TRYPTOPHAN--TRNA LIGASE, MITOCHONDRIAL"/>
    <property type="match status" value="1"/>
</dbReference>
<dbReference type="InterPro" id="IPR002305">
    <property type="entry name" value="aa-tRNA-synth_Ic"/>
</dbReference>
<accession>A0A2M6WTP5</accession>
<dbReference type="PANTHER" id="PTHR43766:SF1">
    <property type="entry name" value="TRYPTOPHAN--TRNA LIGASE, MITOCHONDRIAL"/>
    <property type="match status" value="1"/>
</dbReference>
<feature type="binding site" evidence="8">
    <location>
        <begin position="17"/>
        <end position="18"/>
    </location>
    <ligand>
        <name>ATP</name>
        <dbReference type="ChEBI" id="CHEBI:30616"/>
    </ligand>
</feature>
<dbReference type="EC" id="6.1.1.2" evidence="8"/>
<evidence type="ECO:0000256" key="9">
    <source>
        <dbReference type="RuleBase" id="RU363036"/>
    </source>
</evidence>
<dbReference type="PROSITE" id="PS00178">
    <property type="entry name" value="AA_TRNA_LIGASE_I"/>
    <property type="match status" value="1"/>
</dbReference>
<comment type="similarity">
    <text evidence="1 8 9">Belongs to the class-I aminoacyl-tRNA synthetase family.</text>
</comment>
<organism evidence="10 11">
    <name type="scientific">Candidatus Falkowbacteria bacterium CG10_big_fil_rev_8_21_14_0_10_37_14</name>
    <dbReference type="NCBI Taxonomy" id="1974561"/>
    <lineage>
        <taxon>Bacteria</taxon>
        <taxon>Candidatus Falkowiibacteriota</taxon>
    </lineage>
</organism>
<dbReference type="Pfam" id="PF00579">
    <property type="entry name" value="tRNA-synt_1b"/>
    <property type="match status" value="1"/>
</dbReference>
<dbReference type="Proteomes" id="UP000228533">
    <property type="component" value="Unassembled WGS sequence"/>
</dbReference>
<feature type="binding site" evidence="8">
    <location>
        <begin position="193"/>
        <end position="197"/>
    </location>
    <ligand>
        <name>ATP</name>
        <dbReference type="ChEBI" id="CHEBI:30616"/>
    </ligand>
</feature>
<dbReference type="Gene3D" id="1.10.240.10">
    <property type="entry name" value="Tyrosyl-Transfer RNA Synthetase"/>
    <property type="match status" value="1"/>
</dbReference>
<feature type="binding site" evidence="8">
    <location>
        <position position="133"/>
    </location>
    <ligand>
        <name>L-tryptophan</name>
        <dbReference type="ChEBI" id="CHEBI:57912"/>
    </ligand>
</feature>
<dbReference type="InterPro" id="IPR014729">
    <property type="entry name" value="Rossmann-like_a/b/a_fold"/>
</dbReference>
<evidence type="ECO:0000256" key="2">
    <source>
        <dbReference type="ARBA" id="ARBA00022598"/>
    </source>
</evidence>
<dbReference type="InterPro" id="IPR024109">
    <property type="entry name" value="Trp-tRNA-ligase_bac-type"/>
</dbReference>
<reference evidence="11" key="1">
    <citation type="submission" date="2017-09" db="EMBL/GenBank/DDBJ databases">
        <title>Depth-based differentiation of microbial function through sediment-hosted aquifers and enrichment of novel symbionts in the deep terrestrial subsurface.</title>
        <authorList>
            <person name="Probst A.J."/>
            <person name="Ladd B."/>
            <person name="Jarett J.K."/>
            <person name="Geller-Mcgrath D.E."/>
            <person name="Sieber C.M.K."/>
            <person name="Emerson J.B."/>
            <person name="Anantharaman K."/>
            <person name="Thomas B.C."/>
            <person name="Malmstrom R."/>
            <person name="Stieglmeier M."/>
            <person name="Klingl A."/>
            <person name="Woyke T."/>
            <person name="Ryan C.M."/>
            <person name="Banfield J.F."/>
        </authorList>
    </citation>
    <scope>NUCLEOTIDE SEQUENCE [LARGE SCALE GENOMIC DNA]</scope>
</reference>
<comment type="function">
    <text evidence="8">Catalyzes the attachment of tryptophan to tRNA(Trp).</text>
</comment>
<dbReference type="InterPro" id="IPR001412">
    <property type="entry name" value="aa-tRNA-synth_I_CS"/>
</dbReference>
<feature type="binding site" evidence="8">
    <location>
        <position position="184"/>
    </location>
    <ligand>
        <name>ATP</name>
        <dbReference type="ChEBI" id="CHEBI:30616"/>
    </ligand>
</feature>
<comment type="subcellular location">
    <subcellularLocation>
        <location evidence="8">Cytoplasm</location>
    </subcellularLocation>
</comment>
<dbReference type="InterPro" id="IPR050203">
    <property type="entry name" value="Trp-tRNA_synthetase"/>
</dbReference>
<evidence type="ECO:0000256" key="4">
    <source>
        <dbReference type="ARBA" id="ARBA00022840"/>
    </source>
</evidence>
<feature type="short sequence motif" description="'KMSKS' region" evidence="8">
    <location>
        <begin position="193"/>
        <end position="197"/>
    </location>
</feature>
<evidence type="ECO:0000313" key="11">
    <source>
        <dbReference type="Proteomes" id="UP000228533"/>
    </source>
</evidence>
<keyword evidence="8" id="KW-0963">Cytoplasm</keyword>